<evidence type="ECO:0000256" key="1">
    <source>
        <dbReference type="ARBA" id="ARBA00004292"/>
    </source>
</evidence>
<reference evidence="28" key="1">
    <citation type="submission" date="2021-01" db="EMBL/GenBank/DDBJ databases">
        <authorList>
            <person name="Corre E."/>
            <person name="Pelletier E."/>
            <person name="Niang G."/>
            <person name="Scheremetjew M."/>
            <person name="Finn R."/>
            <person name="Kale V."/>
            <person name="Holt S."/>
            <person name="Cochrane G."/>
            <person name="Meng A."/>
            <person name="Brown T."/>
            <person name="Cohen L."/>
        </authorList>
    </citation>
    <scope>NUCLEOTIDE SEQUENCE</scope>
    <source>
        <strain evidence="28">GSO104</strain>
    </source>
</reference>
<feature type="transmembrane region" description="Helical" evidence="24">
    <location>
        <begin position="600"/>
        <end position="618"/>
    </location>
</feature>
<keyword evidence="10" id="KW-0999">Mitochondrion inner membrane</keyword>
<dbReference type="CDD" id="cd05304">
    <property type="entry name" value="Rubrum_tdh"/>
    <property type="match status" value="1"/>
</dbReference>
<dbReference type="EC" id="7.1.1.1" evidence="5"/>
<dbReference type="EMBL" id="HBNS01004360">
    <property type="protein sequence ID" value="CAE4585123.1"/>
    <property type="molecule type" value="Transcribed_RNA"/>
</dbReference>
<keyword evidence="8 24" id="KW-0812">Transmembrane</keyword>
<feature type="transmembrane region" description="Helical" evidence="24">
    <location>
        <begin position="651"/>
        <end position="669"/>
    </location>
</feature>
<keyword evidence="16" id="KW-0520">NAD</keyword>
<evidence type="ECO:0000256" key="20">
    <source>
        <dbReference type="ARBA" id="ARBA00054910"/>
    </source>
</evidence>
<keyword evidence="6" id="KW-1003">Cell membrane</keyword>
<evidence type="ECO:0000256" key="6">
    <source>
        <dbReference type="ARBA" id="ARBA00022475"/>
    </source>
</evidence>
<keyword evidence="14 24" id="KW-1133">Transmembrane helix</keyword>
<evidence type="ECO:0000259" key="26">
    <source>
        <dbReference type="SMART" id="SM01003"/>
    </source>
</evidence>
<keyword evidence="17" id="KW-0496">Mitochondrion</keyword>
<keyword evidence="9" id="KW-0547">Nucleotide-binding</keyword>
<keyword evidence="18 24" id="KW-0472">Membrane</keyword>
<dbReference type="InterPro" id="IPR007698">
    <property type="entry name" value="AlaDH/PNT_NAD(H)-bd"/>
</dbReference>
<evidence type="ECO:0000256" key="24">
    <source>
        <dbReference type="SAM" id="Phobius"/>
    </source>
</evidence>
<evidence type="ECO:0000256" key="18">
    <source>
        <dbReference type="ARBA" id="ARBA00023136"/>
    </source>
</evidence>
<dbReference type="GO" id="GO:0005886">
    <property type="term" value="C:plasma membrane"/>
    <property type="evidence" value="ECO:0007669"/>
    <property type="project" value="UniProtKB-SubCell"/>
</dbReference>
<comment type="similarity">
    <text evidence="3">In the N-terminal section; belongs to the AlaDH/PNT family.</text>
</comment>
<keyword evidence="12" id="KW-0809">Transit peptide</keyword>
<dbReference type="Pfam" id="PF02233">
    <property type="entry name" value="PNTB"/>
    <property type="match status" value="1"/>
</dbReference>
<feature type="transmembrane region" description="Helical" evidence="24">
    <location>
        <begin position="532"/>
        <end position="559"/>
    </location>
</feature>
<evidence type="ECO:0000256" key="22">
    <source>
        <dbReference type="ARBA" id="ARBA00074145"/>
    </source>
</evidence>
<name>A0A6V2B5X5_9STRA</name>
<evidence type="ECO:0000256" key="11">
    <source>
        <dbReference type="ARBA" id="ARBA00022857"/>
    </source>
</evidence>
<accession>A0A6V2B5X5</accession>
<dbReference type="SMART" id="SM01002">
    <property type="entry name" value="AlaDh_PNT_C"/>
    <property type="match status" value="1"/>
</dbReference>
<dbReference type="AlphaFoldDB" id="A0A6V2B5X5"/>
<sequence length="1062" mass="110645">MLRIAALRGGKRHALPRTISDSKVLNQSLFRTFSAKVDGDAAPPKGTPYSKIKIGVPKETFPLEKRVSATPETVSKLTAPGFSVLIESGAGAASHFSDKDYEAAGAKIVAADDVWKSDLVMKLRPPTPEEATKLEDRSLISFVWPGQNKELVQQLQDQNATVFAMDCIPRTLSRGQTYDALSSQANISGYRAVLEASNEFGRFFAGQMTAAGKVPPAKVLVVGTGVAGLAAIQTAKNMGAIVRAFDVRPVTKEQVEAMGGQFLEVDYQEDGSGAGGYAKEMSKEWHAAAAAMLSKQCEEVDIVITTALIPGRPAPKMITKDMIAKMKSGSVTVDLAAENGGNIETTVKDQKFITDNGVICLGYTDLPSRLPTTSSTLYSNNISKFLLSTGPMTTKVKDHYYIDHEDEAVRGMLVLEKGQMMWPAPLPPPPPPSKETAKEVEVEVIDYRAPYVDGAKKAAYLAGSCLAMGMAAPNPAFSSMFTTFALSNIIGVQVVLGVTHALHSPLMAVTNAISGTTALGGMHLLAHANSPSVYALGAAATTLSTVNIVGGFIVTTKMLDMFKRPTDPPEYYHLYGIPAAGTMAIYGAGTMSGKFPEIDAAAATLSGLLCIGGIGGLSSQSTARLGAASGQAGVALGIASTLGHLSPTMGQTASMAGMMAAGGAVGHYIGHRVEPTSLPQTVAAFHSLVGIAASSAAIGDYMNVTNATELDKVHLASIYLATVIGSVTTTGSLVAFGKLDGRLDSSPMKHAARDQINAGLGAATLGAGAVIMGGPELGTGLGCLGGALTTSGILGWHMTASIGGADMPVVITVLNSYSGWALCAEGFMLDMPVMTTVGALIGCSGAALTKIMCDAMNRDILSVILGGYGTKSSGKGVAMQFEGEATTTNVDSVVSLLAEAQSVIIVPGYGLAVAKGQYPLKDMVDTLTKAGKKVRFGIHPVAGRMPGQLNVLLAEAGVPYDIVEELEEINDDFDETDLVLVIGANDTVNSAAEDDPNSEIAGMPVLRVWNSKQVIVMKRSLAAGYAGVDNPVFLKENTDMLLGDAKETCEKLALGVKEKLGK</sequence>
<dbReference type="GO" id="GO:0050661">
    <property type="term" value="F:NADP binding"/>
    <property type="evidence" value="ECO:0007669"/>
    <property type="project" value="TreeGrafter"/>
</dbReference>
<dbReference type="Pfam" id="PF12769">
    <property type="entry name" value="PNTB_4TM"/>
    <property type="match status" value="1"/>
</dbReference>
<dbReference type="NCBIfam" id="NF006942">
    <property type="entry name" value="PRK09424.1"/>
    <property type="match status" value="1"/>
</dbReference>
<dbReference type="InterPro" id="IPR029035">
    <property type="entry name" value="DHS-like_NAD/FAD-binding_dom"/>
</dbReference>
<evidence type="ECO:0000256" key="9">
    <source>
        <dbReference type="ARBA" id="ARBA00022741"/>
    </source>
</evidence>
<evidence type="ECO:0000313" key="27">
    <source>
        <dbReference type="EMBL" id="CAE4585112.1"/>
    </source>
</evidence>
<feature type="transmembrane region" description="Helical" evidence="24">
    <location>
        <begin position="506"/>
        <end position="526"/>
    </location>
</feature>
<feature type="transmembrane region" description="Helical" evidence="24">
    <location>
        <begin position="718"/>
        <end position="739"/>
    </location>
</feature>
<feature type="transmembrane region" description="Helical" evidence="24">
    <location>
        <begin position="625"/>
        <end position="645"/>
    </location>
</feature>
<evidence type="ECO:0000256" key="21">
    <source>
        <dbReference type="ARBA" id="ARBA00061558"/>
    </source>
</evidence>
<evidence type="ECO:0000256" key="5">
    <source>
        <dbReference type="ARBA" id="ARBA00012943"/>
    </source>
</evidence>
<comment type="function">
    <text evidence="20">The transhydrogenation between NADH and NADP is coupled to respiration and ATP hydrolysis and functions as a proton pump across the membrane. May play a role in reactive oxygen species (ROS) detoxification in the adrenal gland.</text>
</comment>
<dbReference type="Pfam" id="PF01262">
    <property type="entry name" value="AlaDh_PNT_C"/>
    <property type="match status" value="1"/>
</dbReference>
<feature type="domain" description="Alanine dehydrogenase/pyridine nucleotide transhydrogenase NAD(H)-binding" evidence="25">
    <location>
        <begin position="197"/>
        <end position="362"/>
    </location>
</feature>
<feature type="transmembrane region" description="Helical" evidence="24">
    <location>
        <begin position="571"/>
        <end position="588"/>
    </location>
</feature>
<dbReference type="FunFam" id="3.40.50.720:FF:000028">
    <property type="entry name" value="NAD(P) transhydrogenase subunit alpha"/>
    <property type="match status" value="1"/>
</dbReference>
<evidence type="ECO:0000256" key="4">
    <source>
        <dbReference type="ARBA" id="ARBA00011738"/>
    </source>
</evidence>
<evidence type="ECO:0000313" key="28">
    <source>
        <dbReference type="EMBL" id="CAE4585123.1"/>
    </source>
</evidence>
<gene>
    <name evidence="27" type="ORF">DBRI00130_LOCUS3538</name>
    <name evidence="28" type="ORF">DBRI00130_LOCUS3543</name>
</gene>
<comment type="subcellular location">
    <subcellularLocation>
        <location evidence="2">Cell inner membrane</location>
        <topology evidence="2">Multi-pass membrane protein</topology>
    </subcellularLocation>
    <subcellularLocation>
        <location evidence="1">Mitochondrion inner membrane</location>
        <topology evidence="1">Multi-pass membrane protein</topology>
        <orientation evidence="1">Matrix side</orientation>
    </subcellularLocation>
</comment>
<dbReference type="SUPFAM" id="SSF51735">
    <property type="entry name" value="NAD(P)-binding Rossmann-fold domains"/>
    <property type="match status" value="1"/>
</dbReference>
<evidence type="ECO:0000259" key="25">
    <source>
        <dbReference type="SMART" id="SM01002"/>
    </source>
</evidence>
<dbReference type="FunFam" id="3.40.50.1220:FF:000002">
    <property type="entry name" value="NAD(P) transhydrogenase subunit beta"/>
    <property type="match status" value="1"/>
</dbReference>
<evidence type="ECO:0000256" key="17">
    <source>
        <dbReference type="ARBA" id="ARBA00023128"/>
    </source>
</evidence>
<evidence type="ECO:0000256" key="16">
    <source>
        <dbReference type="ARBA" id="ARBA00023027"/>
    </source>
</evidence>
<comment type="similarity">
    <text evidence="21">In the C-terminal section; belongs to the PNT beta subunit family.</text>
</comment>
<dbReference type="InterPro" id="IPR026255">
    <property type="entry name" value="NADP_transhyd_a"/>
</dbReference>
<dbReference type="Gene3D" id="3.40.50.1220">
    <property type="entry name" value="TPP-binding domain"/>
    <property type="match status" value="1"/>
</dbReference>
<dbReference type="GO" id="GO:0005743">
    <property type="term" value="C:mitochondrial inner membrane"/>
    <property type="evidence" value="ECO:0007669"/>
    <property type="project" value="UniProtKB-SubCell"/>
</dbReference>
<evidence type="ECO:0000256" key="3">
    <source>
        <dbReference type="ARBA" id="ARBA00005624"/>
    </source>
</evidence>
<dbReference type="SMART" id="SM01003">
    <property type="entry name" value="AlaDh_PNT_N"/>
    <property type="match status" value="1"/>
</dbReference>
<dbReference type="Gene3D" id="3.40.50.720">
    <property type="entry name" value="NAD(P)-binding Rossmann-like Domain"/>
    <property type="match status" value="2"/>
</dbReference>
<protein>
    <recommendedName>
        <fullName evidence="22">NAD(P) transhydrogenase, mitochondrial</fullName>
        <ecNumber evidence="5">7.1.1.1</ecNumber>
    </recommendedName>
    <alternativeName>
        <fullName evidence="23">Nicotinamide nucleotide transhydrogenase</fullName>
    </alternativeName>
</protein>
<dbReference type="InterPro" id="IPR034300">
    <property type="entry name" value="PNTB-like"/>
</dbReference>
<evidence type="ECO:0000256" key="10">
    <source>
        <dbReference type="ARBA" id="ARBA00022792"/>
    </source>
</evidence>
<feature type="transmembrane region" description="Helical" evidence="24">
    <location>
        <begin position="476"/>
        <end position="499"/>
    </location>
</feature>
<feature type="domain" description="Alanine dehydrogenase/pyridine nucleotide transhydrogenase N-terminal" evidence="26">
    <location>
        <begin position="55"/>
        <end position="188"/>
    </location>
</feature>
<organism evidence="28">
    <name type="scientific">Ditylum brightwellii</name>
    <dbReference type="NCBI Taxonomy" id="49249"/>
    <lineage>
        <taxon>Eukaryota</taxon>
        <taxon>Sar</taxon>
        <taxon>Stramenopiles</taxon>
        <taxon>Ochrophyta</taxon>
        <taxon>Bacillariophyta</taxon>
        <taxon>Mediophyceae</taxon>
        <taxon>Lithodesmiophycidae</taxon>
        <taxon>Lithodesmiales</taxon>
        <taxon>Lithodesmiaceae</taxon>
        <taxon>Ditylum</taxon>
    </lineage>
</organism>
<evidence type="ECO:0000256" key="13">
    <source>
        <dbReference type="ARBA" id="ARBA00022967"/>
    </source>
</evidence>
<dbReference type="GO" id="GO:0006740">
    <property type="term" value="P:NADPH regeneration"/>
    <property type="evidence" value="ECO:0007669"/>
    <property type="project" value="TreeGrafter"/>
</dbReference>
<dbReference type="InterPro" id="IPR007886">
    <property type="entry name" value="AlaDH/PNT_N"/>
</dbReference>
<evidence type="ECO:0000256" key="12">
    <source>
        <dbReference type="ARBA" id="ARBA00022946"/>
    </source>
</evidence>
<dbReference type="NCBIfam" id="TIGR00561">
    <property type="entry name" value="pntA"/>
    <property type="match status" value="1"/>
</dbReference>
<comment type="subunit">
    <text evidence="4">Homodimer.</text>
</comment>
<proteinExistence type="inferred from homology"/>
<comment type="catalytic activity">
    <reaction evidence="19">
        <text>NAD(+) + NADPH + H(+)(in) = NADH + NADP(+) + H(+)(out)</text>
        <dbReference type="Rhea" id="RHEA:47992"/>
        <dbReference type="ChEBI" id="CHEBI:15378"/>
        <dbReference type="ChEBI" id="CHEBI:57540"/>
        <dbReference type="ChEBI" id="CHEBI:57783"/>
        <dbReference type="ChEBI" id="CHEBI:57945"/>
        <dbReference type="ChEBI" id="CHEBI:58349"/>
        <dbReference type="EC" id="7.1.1.1"/>
    </reaction>
</comment>
<evidence type="ECO:0000256" key="2">
    <source>
        <dbReference type="ARBA" id="ARBA00004429"/>
    </source>
</evidence>
<evidence type="ECO:0000256" key="19">
    <source>
        <dbReference type="ARBA" id="ARBA00048202"/>
    </source>
</evidence>
<dbReference type="InterPro" id="IPR036291">
    <property type="entry name" value="NAD(P)-bd_dom_sf"/>
</dbReference>
<dbReference type="GO" id="GO:0008750">
    <property type="term" value="F:proton-translocating NAD(P)+ transhydrogenase activity"/>
    <property type="evidence" value="ECO:0007669"/>
    <property type="project" value="UniProtKB-EC"/>
</dbReference>
<keyword evidence="13" id="KW-1278">Translocase</keyword>
<dbReference type="SUPFAM" id="SSF52283">
    <property type="entry name" value="Formate/glycerate dehydrogenase catalytic domain-like"/>
    <property type="match status" value="1"/>
</dbReference>
<dbReference type="SUPFAM" id="SSF52467">
    <property type="entry name" value="DHS-like NAD/FAD-binding domain"/>
    <property type="match status" value="1"/>
</dbReference>
<feature type="transmembrane region" description="Helical" evidence="24">
    <location>
        <begin position="681"/>
        <end position="698"/>
    </location>
</feature>
<evidence type="ECO:0000256" key="14">
    <source>
        <dbReference type="ARBA" id="ARBA00022989"/>
    </source>
</evidence>
<evidence type="ECO:0000256" key="23">
    <source>
        <dbReference type="ARBA" id="ARBA00079255"/>
    </source>
</evidence>
<dbReference type="PANTHER" id="PTHR10160">
    <property type="entry name" value="NAD(P) TRANSHYDROGENASE"/>
    <property type="match status" value="1"/>
</dbReference>
<dbReference type="Pfam" id="PF05222">
    <property type="entry name" value="AlaDh_PNT_N"/>
    <property type="match status" value="1"/>
</dbReference>
<dbReference type="EMBL" id="HBNS01004355">
    <property type="protein sequence ID" value="CAE4585112.1"/>
    <property type="molecule type" value="Transcribed_RNA"/>
</dbReference>
<evidence type="ECO:0000256" key="15">
    <source>
        <dbReference type="ARBA" id="ARBA00022990"/>
    </source>
</evidence>
<dbReference type="PANTHER" id="PTHR10160:SF19">
    <property type="entry name" value="PROTON-TRANSLOCATING NAD(P)(+) TRANSHYDROGENASE"/>
    <property type="match status" value="1"/>
</dbReference>
<keyword evidence="15" id="KW-0007">Acetylation</keyword>
<evidence type="ECO:0000256" key="7">
    <source>
        <dbReference type="ARBA" id="ARBA00022519"/>
    </source>
</evidence>
<keyword evidence="11" id="KW-0521">NADP</keyword>
<evidence type="ECO:0000256" key="8">
    <source>
        <dbReference type="ARBA" id="ARBA00022692"/>
    </source>
</evidence>
<dbReference type="InterPro" id="IPR024605">
    <property type="entry name" value="NADP_transhyd_a_C"/>
</dbReference>
<keyword evidence="7" id="KW-0997">Cell inner membrane</keyword>